<feature type="transmembrane region" description="Helical" evidence="1">
    <location>
        <begin position="20"/>
        <end position="39"/>
    </location>
</feature>
<dbReference type="EMBL" id="CAKOFQ010007010">
    <property type="protein sequence ID" value="CAH1987109.1"/>
    <property type="molecule type" value="Genomic_DNA"/>
</dbReference>
<evidence type="ECO:0000313" key="3">
    <source>
        <dbReference type="Proteomes" id="UP001152888"/>
    </source>
</evidence>
<evidence type="ECO:0000256" key="1">
    <source>
        <dbReference type="SAM" id="Phobius"/>
    </source>
</evidence>
<accession>A0A9P0PK56</accession>
<reference evidence="2" key="1">
    <citation type="submission" date="2022-03" db="EMBL/GenBank/DDBJ databases">
        <authorList>
            <person name="Sayadi A."/>
        </authorList>
    </citation>
    <scope>NUCLEOTIDE SEQUENCE</scope>
</reference>
<evidence type="ECO:0000313" key="2">
    <source>
        <dbReference type="EMBL" id="CAH1987109.1"/>
    </source>
</evidence>
<name>A0A9P0PK56_ACAOB</name>
<dbReference type="AlphaFoldDB" id="A0A9P0PK56"/>
<keyword evidence="1" id="KW-1133">Transmembrane helix</keyword>
<gene>
    <name evidence="2" type="ORF">ACAOBT_LOCUS17671</name>
</gene>
<protein>
    <submittedName>
        <fullName evidence="2">Uncharacterized protein</fullName>
    </submittedName>
</protein>
<dbReference type="Proteomes" id="UP001152888">
    <property type="component" value="Unassembled WGS sequence"/>
</dbReference>
<sequence>MCFIVYYHMFQTVPLVPKEIFFFSFFHFLIITYWTLIAIE</sequence>
<keyword evidence="3" id="KW-1185">Reference proteome</keyword>
<organism evidence="2 3">
    <name type="scientific">Acanthoscelides obtectus</name>
    <name type="common">Bean weevil</name>
    <name type="synonym">Bruchus obtectus</name>
    <dbReference type="NCBI Taxonomy" id="200917"/>
    <lineage>
        <taxon>Eukaryota</taxon>
        <taxon>Metazoa</taxon>
        <taxon>Ecdysozoa</taxon>
        <taxon>Arthropoda</taxon>
        <taxon>Hexapoda</taxon>
        <taxon>Insecta</taxon>
        <taxon>Pterygota</taxon>
        <taxon>Neoptera</taxon>
        <taxon>Endopterygota</taxon>
        <taxon>Coleoptera</taxon>
        <taxon>Polyphaga</taxon>
        <taxon>Cucujiformia</taxon>
        <taxon>Chrysomeloidea</taxon>
        <taxon>Chrysomelidae</taxon>
        <taxon>Bruchinae</taxon>
        <taxon>Bruchini</taxon>
        <taxon>Acanthoscelides</taxon>
    </lineage>
</organism>
<keyword evidence="1" id="KW-0472">Membrane</keyword>
<comment type="caution">
    <text evidence="2">The sequence shown here is derived from an EMBL/GenBank/DDBJ whole genome shotgun (WGS) entry which is preliminary data.</text>
</comment>
<proteinExistence type="predicted"/>
<keyword evidence="1" id="KW-0812">Transmembrane</keyword>